<proteinExistence type="predicted"/>
<dbReference type="OrthoDB" id="302966at2759"/>
<name>A0A6P8IQD3_ACTTE</name>
<dbReference type="KEGG" id="aten:116303817"/>
<keyword evidence="2" id="KW-1185">Reference proteome</keyword>
<sequence>MTSNLSTVIRTMEEFASNTGLLSSAQPRRYLWTDAFAVCNYLGLQKRTHDEKYGRLALDLVKSVHNVLGRHRPDDQRKGWISGLSEDEGKLHPTTGGLRIGKKMQERSPSDPFDEDLEWDRDGQYYHYLTKWMHALNCVSKSTGDMQYNVFASELAQGVHSRFTYGIGSGRKRMYWKMSIDLSRALVPSMGHHDPLDGYITYLQINQSLPRENKTNMNLEHQIREMKEICQGQDWTTTDPLGLGGLLCDVYRVLSMMIEDESIKKEQDLLISLLQASDKGLQSYVNNRHSNQLRKPAEYRLAFRELGLSIGLQAVKHINKKIQNHADLVKLSSKYLDKLLKYMYIVEEINGFWSDSANQKARSWTGHLDINMVMWATSLMPDRFLCL</sequence>
<evidence type="ECO:0000256" key="1">
    <source>
        <dbReference type="SAM" id="MobiDB-lite"/>
    </source>
</evidence>
<gene>
    <name evidence="3" type="primary">LOC116303817</name>
</gene>
<dbReference type="Proteomes" id="UP000515163">
    <property type="component" value="Unplaced"/>
</dbReference>
<dbReference type="InParanoid" id="A0A6P8IQD3"/>
<reference evidence="3" key="1">
    <citation type="submission" date="2025-08" db="UniProtKB">
        <authorList>
            <consortium name="RefSeq"/>
        </authorList>
    </citation>
    <scope>IDENTIFICATION</scope>
    <source>
        <tissue evidence="3">Tentacle</tissue>
    </source>
</reference>
<protein>
    <submittedName>
        <fullName evidence="3">Uncharacterized protein LOC116303817</fullName>
    </submittedName>
</protein>
<evidence type="ECO:0000313" key="2">
    <source>
        <dbReference type="Proteomes" id="UP000515163"/>
    </source>
</evidence>
<evidence type="ECO:0000313" key="3">
    <source>
        <dbReference type="RefSeq" id="XP_031569281.1"/>
    </source>
</evidence>
<accession>A0A6P8IQD3</accession>
<dbReference type="GeneID" id="116303817"/>
<feature type="region of interest" description="Disordered" evidence="1">
    <location>
        <begin position="92"/>
        <end position="114"/>
    </location>
</feature>
<dbReference type="RefSeq" id="XP_031569281.1">
    <property type="nucleotide sequence ID" value="XM_031713421.1"/>
</dbReference>
<organism evidence="2 3">
    <name type="scientific">Actinia tenebrosa</name>
    <name type="common">Australian red waratah sea anemone</name>
    <dbReference type="NCBI Taxonomy" id="6105"/>
    <lineage>
        <taxon>Eukaryota</taxon>
        <taxon>Metazoa</taxon>
        <taxon>Cnidaria</taxon>
        <taxon>Anthozoa</taxon>
        <taxon>Hexacorallia</taxon>
        <taxon>Actiniaria</taxon>
        <taxon>Actiniidae</taxon>
        <taxon>Actinia</taxon>
    </lineage>
</organism>
<dbReference type="AlphaFoldDB" id="A0A6P8IQD3"/>